<feature type="region of interest" description="Disordered" evidence="1">
    <location>
        <begin position="20"/>
        <end position="41"/>
    </location>
</feature>
<evidence type="ECO:0000313" key="2">
    <source>
        <dbReference type="EMBL" id="CAK9153307.1"/>
    </source>
</evidence>
<protein>
    <submittedName>
        <fullName evidence="2">Uncharacterized protein</fullName>
    </submittedName>
</protein>
<dbReference type="Proteomes" id="UP001642360">
    <property type="component" value="Unassembled WGS sequence"/>
</dbReference>
<evidence type="ECO:0000256" key="1">
    <source>
        <dbReference type="SAM" id="MobiDB-lite"/>
    </source>
</evidence>
<organism evidence="2 3">
    <name type="scientific">Ilex paraguariensis</name>
    <name type="common">yerba mate</name>
    <dbReference type="NCBI Taxonomy" id="185542"/>
    <lineage>
        <taxon>Eukaryota</taxon>
        <taxon>Viridiplantae</taxon>
        <taxon>Streptophyta</taxon>
        <taxon>Embryophyta</taxon>
        <taxon>Tracheophyta</taxon>
        <taxon>Spermatophyta</taxon>
        <taxon>Magnoliopsida</taxon>
        <taxon>eudicotyledons</taxon>
        <taxon>Gunneridae</taxon>
        <taxon>Pentapetalae</taxon>
        <taxon>asterids</taxon>
        <taxon>campanulids</taxon>
        <taxon>Aquifoliales</taxon>
        <taxon>Aquifoliaceae</taxon>
        <taxon>Ilex</taxon>
    </lineage>
</organism>
<dbReference type="AlphaFoldDB" id="A0ABC8S828"/>
<feature type="non-terminal residue" evidence="2">
    <location>
        <position position="140"/>
    </location>
</feature>
<gene>
    <name evidence="2" type="ORF">ILEXP_LOCUS21545</name>
</gene>
<feature type="compositionally biased region" description="Basic and acidic residues" evidence="1">
    <location>
        <begin position="23"/>
        <end position="32"/>
    </location>
</feature>
<accession>A0ABC8S828</accession>
<sequence>MVVHMERVIQIVLQKGNMKRKKETHEQVHDSGENTPWQEDDTLLDDNDAILDISYGNANEGQPLQSLLEVVVYESKQMHGEGLYDINASNKDKKSNFDKEEIIKDRDEALKVAGDLKKKDIDYKQKSKELSMENDTKNDY</sequence>
<comment type="caution">
    <text evidence="2">The sequence shown here is derived from an EMBL/GenBank/DDBJ whole genome shotgun (WGS) entry which is preliminary data.</text>
</comment>
<reference evidence="2 3" key="1">
    <citation type="submission" date="2024-02" db="EMBL/GenBank/DDBJ databases">
        <authorList>
            <person name="Vignale AGUSTIN F."/>
            <person name="Sosa J E."/>
            <person name="Modenutti C."/>
        </authorList>
    </citation>
    <scope>NUCLEOTIDE SEQUENCE [LARGE SCALE GENOMIC DNA]</scope>
</reference>
<evidence type="ECO:0000313" key="3">
    <source>
        <dbReference type="Proteomes" id="UP001642360"/>
    </source>
</evidence>
<keyword evidence="3" id="KW-1185">Reference proteome</keyword>
<name>A0ABC8S828_9AQUA</name>
<dbReference type="EMBL" id="CAUOFW020002375">
    <property type="protein sequence ID" value="CAK9153307.1"/>
    <property type="molecule type" value="Genomic_DNA"/>
</dbReference>
<proteinExistence type="predicted"/>